<dbReference type="GO" id="GO:0030687">
    <property type="term" value="C:preribosome, large subunit precursor"/>
    <property type="evidence" value="ECO:0007669"/>
    <property type="project" value="TreeGrafter"/>
</dbReference>
<dbReference type="SUPFAM" id="SSF53300">
    <property type="entry name" value="vWA-like"/>
    <property type="match status" value="1"/>
</dbReference>
<keyword evidence="4" id="KW-1185">Reference proteome</keyword>
<keyword evidence="1" id="KW-0547">Nucleotide-binding</keyword>
<dbReference type="GO" id="GO:0005634">
    <property type="term" value="C:nucleus"/>
    <property type="evidence" value="ECO:0007669"/>
    <property type="project" value="TreeGrafter"/>
</dbReference>
<dbReference type="AlphaFoldDB" id="A0A0C3QKF9"/>
<dbReference type="OrthoDB" id="5186at2759"/>
<dbReference type="HOGENOM" id="CLU_122952_0_0_1"/>
<reference evidence="3 4" key="1">
    <citation type="submission" date="2014-04" db="EMBL/GenBank/DDBJ databases">
        <authorList>
            <consortium name="DOE Joint Genome Institute"/>
            <person name="Kuo A."/>
            <person name="Girlanda M."/>
            <person name="Perotto S."/>
            <person name="Kohler A."/>
            <person name="Nagy L.G."/>
            <person name="Floudas D."/>
            <person name="Copeland A."/>
            <person name="Barry K.W."/>
            <person name="Cichocki N."/>
            <person name="Veneault-Fourrey C."/>
            <person name="LaButti K."/>
            <person name="Lindquist E.A."/>
            <person name="Lipzen A."/>
            <person name="Lundell T."/>
            <person name="Morin E."/>
            <person name="Murat C."/>
            <person name="Sun H."/>
            <person name="Tunlid A."/>
            <person name="Henrissat B."/>
            <person name="Grigoriev I.V."/>
            <person name="Hibbett D.S."/>
            <person name="Martin F."/>
            <person name="Nordberg H.P."/>
            <person name="Cantor M.N."/>
            <person name="Hua S.X."/>
        </authorList>
    </citation>
    <scope>NUCLEOTIDE SEQUENCE [LARGE SCALE GENOMIC DNA]</scope>
    <source>
        <strain evidence="3 4">MUT 4182</strain>
    </source>
</reference>
<protein>
    <recommendedName>
        <fullName evidence="5">VWFA domain-containing protein</fullName>
    </recommendedName>
</protein>
<organism evidence="3 4">
    <name type="scientific">Tulasnella calospora MUT 4182</name>
    <dbReference type="NCBI Taxonomy" id="1051891"/>
    <lineage>
        <taxon>Eukaryota</taxon>
        <taxon>Fungi</taxon>
        <taxon>Dikarya</taxon>
        <taxon>Basidiomycota</taxon>
        <taxon>Agaricomycotina</taxon>
        <taxon>Agaricomycetes</taxon>
        <taxon>Cantharellales</taxon>
        <taxon>Tulasnellaceae</taxon>
        <taxon>Tulasnella</taxon>
    </lineage>
</organism>
<evidence type="ECO:0000256" key="2">
    <source>
        <dbReference type="ARBA" id="ARBA00022840"/>
    </source>
</evidence>
<dbReference type="Proteomes" id="UP000054248">
    <property type="component" value="Unassembled WGS sequence"/>
</dbReference>
<dbReference type="GO" id="GO:0000055">
    <property type="term" value="P:ribosomal large subunit export from nucleus"/>
    <property type="evidence" value="ECO:0007669"/>
    <property type="project" value="TreeGrafter"/>
</dbReference>
<accession>A0A0C3QKF9</accession>
<dbReference type="EMBL" id="KN822951">
    <property type="protein sequence ID" value="KIO33005.1"/>
    <property type="molecule type" value="Genomic_DNA"/>
</dbReference>
<dbReference type="InterPro" id="IPR036465">
    <property type="entry name" value="vWFA_dom_sf"/>
</dbReference>
<evidence type="ECO:0000256" key="1">
    <source>
        <dbReference type="ARBA" id="ARBA00022741"/>
    </source>
</evidence>
<proteinExistence type="predicted"/>
<reference evidence="4" key="2">
    <citation type="submission" date="2015-01" db="EMBL/GenBank/DDBJ databases">
        <title>Evolutionary Origins and Diversification of the Mycorrhizal Mutualists.</title>
        <authorList>
            <consortium name="DOE Joint Genome Institute"/>
            <consortium name="Mycorrhizal Genomics Consortium"/>
            <person name="Kohler A."/>
            <person name="Kuo A."/>
            <person name="Nagy L.G."/>
            <person name="Floudas D."/>
            <person name="Copeland A."/>
            <person name="Barry K.W."/>
            <person name="Cichocki N."/>
            <person name="Veneault-Fourrey C."/>
            <person name="LaButti K."/>
            <person name="Lindquist E.A."/>
            <person name="Lipzen A."/>
            <person name="Lundell T."/>
            <person name="Morin E."/>
            <person name="Murat C."/>
            <person name="Riley R."/>
            <person name="Ohm R."/>
            <person name="Sun H."/>
            <person name="Tunlid A."/>
            <person name="Henrissat B."/>
            <person name="Grigoriev I.V."/>
            <person name="Hibbett D.S."/>
            <person name="Martin F."/>
        </authorList>
    </citation>
    <scope>NUCLEOTIDE SEQUENCE [LARGE SCALE GENOMIC DNA]</scope>
    <source>
        <strain evidence="4">MUT 4182</strain>
    </source>
</reference>
<dbReference type="PANTHER" id="PTHR48103">
    <property type="entry name" value="MIDASIN-RELATED"/>
    <property type="match status" value="1"/>
</dbReference>
<dbReference type="STRING" id="1051891.A0A0C3QKF9"/>
<evidence type="ECO:0000313" key="3">
    <source>
        <dbReference type="EMBL" id="KIO33005.1"/>
    </source>
</evidence>
<evidence type="ECO:0008006" key="5">
    <source>
        <dbReference type="Google" id="ProtNLM"/>
    </source>
</evidence>
<sequence length="215" mass="23878">MSEGHSVHLAYETLALVTKALSRLEVGDVGVVRFGKAVEVLHGFDGAPFSDAEGAKVLGAFGFDQTATNVFSLIETSIKVLTEAREKKSMSSSSAAELWQLEIIISDGICQDHERLRALLRKAEEQRIMIVFVIVDSLHRSTASTSAAAHNPSQNSILSMNQVSYKNINGRMELMMERYLDTFPFEYYVVLRNVEALPEVLSGTLKQFFERSSEL</sequence>
<gene>
    <name evidence="3" type="ORF">M407DRAFT_241224</name>
</gene>
<dbReference type="GO" id="GO:0005524">
    <property type="term" value="F:ATP binding"/>
    <property type="evidence" value="ECO:0007669"/>
    <property type="project" value="UniProtKB-KW"/>
</dbReference>
<dbReference type="GO" id="GO:0000027">
    <property type="term" value="P:ribosomal large subunit assembly"/>
    <property type="evidence" value="ECO:0007669"/>
    <property type="project" value="TreeGrafter"/>
</dbReference>
<keyword evidence="2" id="KW-0067">ATP-binding</keyword>
<dbReference type="PANTHER" id="PTHR48103:SF2">
    <property type="entry name" value="MIDASIN"/>
    <property type="match status" value="1"/>
</dbReference>
<name>A0A0C3QKF9_9AGAM</name>
<evidence type="ECO:0000313" key="4">
    <source>
        <dbReference type="Proteomes" id="UP000054248"/>
    </source>
</evidence>